<feature type="transmembrane region" description="Helical" evidence="1">
    <location>
        <begin position="479"/>
        <end position="498"/>
    </location>
</feature>
<feature type="transmembrane region" description="Helical" evidence="1">
    <location>
        <begin position="418"/>
        <end position="436"/>
    </location>
</feature>
<keyword evidence="1" id="KW-1133">Transmembrane helix</keyword>
<keyword evidence="2" id="KW-0732">Signal</keyword>
<feature type="transmembrane region" description="Helical" evidence="1">
    <location>
        <begin position="204"/>
        <end position="231"/>
    </location>
</feature>
<dbReference type="Proteomes" id="UP000176665">
    <property type="component" value="Unassembled WGS sequence"/>
</dbReference>
<evidence type="ECO:0008006" key="5">
    <source>
        <dbReference type="Google" id="ProtNLM"/>
    </source>
</evidence>
<feature type="transmembrane region" description="Helical" evidence="1">
    <location>
        <begin position="174"/>
        <end position="192"/>
    </location>
</feature>
<comment type="caution">
    <text evidence="3">The sequence shown here is derived from an EMBL/GenBank/DDBJ whole genome shotgun (WGS) entry which is preliminary data.</text>
</comment>
<feature type="transmembrane region" description="Helical" evidence="1">
    <location>
        <begin position="389"/>
        <end position="411"/>
    </location>
</feature>
<evidence type="ECO:0000313" key="3">
    <source>
        <dbReference type="EMBL" id="OGG03300.1"/>
    </source>
</evidence>
<feature type="transmembrane region" description="Helical" evidence="1">
    <location>
        <begin position="360"/>
        <end position="383"/>
    </location>
</feature>
<sequence length="502" mass="57513">MINMNKLLNNINWPKFLLLFFTAVYFSSTAGGVNSGDGSSYSLTKALGEKLTFRIDDYRQWTLDVDFAKINGHYYLDREPGLSILSVPFYRLAKIISPLGILPYNGLNSAVNRESVLQSFTYLSAAFYGALGVLAVFLISTTLGASLPSSLITSIIYGLGTLNWKYSAGYFREPVVASFLLLSFLFIFKYVLSKKPDLKLLSVSGLFFGASLLTDYSKFYLFFIIILYLLIKKPDWKILSAFLLGFMPFFMFILFYNTKVFQSPFTNPHLHKAYFSWMKDPKNLFATPLVPGIITNLVNNGPIKKETLAFFQNHPDIAKQFALELYHTWSYKGILIQSPFLLPSFLGFFFLFLKKKKEALIIFLSGLLIFLITSKITIFWSGISQDSRYFLTSVAFLTLGLPYLLDAILNIRNLPVKITLFLPLIILLSIALYNGWYSNLTQFAPGNTGFYRFELKYLTQPLLSLNNFKLLFINTFPNIFNLPLLFIYFLPFLYPLIFRRKK</sequence>
<proteinExistence type="predicted"/>
<feature type="chain" id="PRO_5009522648" description="Glycosyltransferase RgtA/B/C/D-like domain-containing protein" evidence="2">
    <location>
        <begin position="31"/>
        <end position="502"/>
    </location>
</feature>
<keyword evidence="1" id="KW-0472">Membrane</keyword>
<dbReference type="AlphaFoldDB" id="A0A1F5YSX4"/>
<name>A0A1F5YSX4_9BACT</name>
<reference evidence="3 4" key="1">
    <citation type="journal article" date="2016" name="Nat. Commun.">
        <title>Thousands of microbial genomes shed light on interconnected biogeochemical processes in an aquifer system.</title>
        <authorList>
            <person name="Anantharaman K."/>
            <person name="Brown C.T."/>
            <person name="Hug L.A."/>
            <person name="Sharon I."/>
            <person name="Castelle C.J."/>
            <person name="Probst A.J."/>
            <person name="Thomas B.C."/>
            <person name="Singh A."/>
            <person name="Wilkins M.J."/>
            <person name="Karaoz U."/>
            <person name="Brodie E.L."/>
            <person name="Williams K.H."/>
            <person name="Hubbard S.S."/>
            <person name="Banfield J.F."/>
        </authorList>
    </citation>
    <scope>NUCLEOTIDE SEQUENCE [LARGE SCALE GENOMIC DNA]</scope>
</reference>
<dbReference type="STRING" id="1798371.A2W14_02860"/>
<feature type="transmembrane region" description="Helical" evidence="1">
    <location>
        <begin position="238"/>
        <end position="256"/>
    </location>
</feature>
<keyword evidence="1" id="KW-0812">Transmembrane</keyword>
<feature type="transmembrane region" description="Helical" evidence="1">
    <location>
        <begin position="119"/>
        <end position="139"/>
    </location>
</feature>
<evidence type="ECO:0000256" key="1">
    <source>
        <dbReference type="SAM" id="Phobius"/>
    </source>
</evidence>
<accession>A0A1F5YSX4</accession>
<evidence type="ECO:0000313" key="4">
    <source>
        <dbReference type="Proteomes" id="UP000176665"/>
    </source>
</evidence>
<protein>
    <recommendedName>
        <fullName evidence="5">Glycosyltransferase RgtA/B/C/D-like domain-containing protein</fullName>
    </recommendedName>
</protein>
<feature type="transmembrane region" description="Helical" evidence="1">
    <location>
        <begin position="334"/>
        <end position="353"/>
    </location>
</feature>
<dbReference type="EMBL" id="MFJA01000033">
    <property type="protein sequence ID" value="OGG03300.1"/>
    <property type="molecule type" value="Genomic_DNA"/>
</dbReference>
<gene>
    <name evidence="3" type="ORF">A2W14_02860</name>
</gene>
<feature type="signal peptide" evidence="2">
    <location>
        <begin position="1"/>
        <end position="30"/>
    </location>
</feature>
<organism evidence="3 4">
    <name type="scientific">Candidatus Gottesmanbacteria bacterium RBG_16_37_8</name>
    <dbReference type="NCBI Taxonomy" id="1798371"/>
    <lineage>
        <taxon>Bacteria</taxon>
        <taxon>Candidatus Gottesmaniibacteriota</taxon>
    </lineage>
</organism>
<evidence type="ECO:0000256" key="2">
    <source>
        <dbReference type="SAM" id="SignalP"/>
    </source>
</evidence>